<dbReference type="EMBL" id="AP026729">
    <property type="protein sequence ID" value="BDQ63795.1"/>
    <property type="molecule type" value="Genomic_DNA"/>
</dbReference>
<evidence type="ECO:0000313" key="2">
    <source>
        <dbReference type="Proteomes" id="UP001317613"/>
    </source>
</evidence>
<accession>A0AC59HW32</accession>
<name>A0AC59HW32_ENTFL</name>
<evidence type="ECO:0000313" key="1">
    <source>
        <dbReference type="EMBL" id="BDQ63795.1"/>
    </source>
</evidence>
<sequence>MILHEQGKLNLEMPVVAFFPDLLIPKAITVKHLLTMSSGLPDYPTELFLNSLKKIKEQRPELNEKLQEFYAEFATAEQISFNKLKTIIATKPMDFQVGTRVSYSNTNYYLLGLIIEKVSGLSFEKFVTQKILSPLSMVKTSFATQNSIARSYRNIDNELHEFPNTYQLLSADGCMVSTINDLSKWLQAVLKGEILSPESWDQVFNLYLKEYNCGWMKLGDWFYHDGQYLGFYCEIFLHRKAGLGKVMLYNREATSELDQYSMDERSNWRNLIRDWSFSQN</sequence>
<organism evidence="1 2">
    <name type="scientific">Enterococcus faecalis</name>
    <name type="common">Streptococcus faecalis</name>
    <dbReference type="NCBI Taxonomy" id="1351"/>
    <lineage>
        <taxon>Bacteria</taxon>
        <taxon>Bacillati</taxon>
        <taxon>Bacillota</taxon>
        <taxon>Bacilli</taxon>
        <taxon>Lactobacillales</taxon>
        <taxon>Enterococcaceae</taxon>
        <taxon>Enterococcus</taxon>
    </lineage>
</organism>
<gene>
    <name evidence="1" type="ORF">EfsSVR2332_38730</name>
</gene>
<proteinExistence type="predicted"/>
<protein>
    <submittedName>
        <fullName evidence="1">Uncharacterized protein</fullName>
    </submittedName>
</protein>
<dbReference type="Proteomes" id="UP001317613">
    <property type="component" value="Chromosome"/>
</dbReference>
<reference evidence="1" key="1">
    <citation type="submission" date="2022-08" db="EMBL/GenBank/DDBJ databases">
        <title>Molecular epidemiological analysis of five strains of VanD-type vancomycin-resistant Enterococcus faecalis.</title>
        <authorList>
            <person name="Mimura K."/>
            <person name="Hashimoto Y."/>
            <person name="Tomita H."/>
        </authorList>
    </citation>
    <scope>NUCLEOTIDE SEQUENCE</scope>
    <source>
        <strain evidence="1">SVR2332</strain>
    </source>
</reference>